<comment type="subcellular location">
    <subcellularLocation>
        <location evidence="1">Membrane</location>
        <topology evidence="1">Single-pass membrane protein</topology>
    </subcellularLocation>
</comment>
<evidence type="ECO:0000313" key="7">
    <source>
        <dbReference type="EMBL" id="QPG69514.1"/>
    </source>
</evidence>
<evidence type="ECO:0000313" key="9">
    <source>
        <dbReference type="Proteomes" id="UP000309231"/>
    </source>
</evidence>
<feature type="region of interest" description="Disordered" evidence="5">
    <location>
        <begin position="28"/>
        <end position="51"/>
    </location>
</feature>
<sequence length="452" mass="48905">MGIHRALWRASALLAVCTLTVAGCGEKHLKPQGEPPSSSSTSSAPPIEIHGDAADPVNKIVIKAIGDIESYWQTEFPKLYKKDYTPVKGGFYAVDPTQGPLPPCAQAASDIAGNAFYCAKADNVAWDVEELLPSLRKRFGDFVIPIVMAHEWGHAIQARANFQGETVTKEIQADCFAGAWAKHSAETFKPSANDLDRALAGVLFLRDEPGTGQHELSAHGSGFDRVNSFRNGYDEGPQACADYRRGNPVVVELPFNNAQDAAAGGNAPYESIVDGVPEDVEDYMARLYQQGTGKPWTPMKPAQKLDPRNQPDCGNESTKGYVLFYCVPEDYVGFDNVEAMPQIYDEAGDFAVATLIATQYGLALLTRLGQDSSDKQTSLQADCLAGAWAASLLLHERADSRYSLSPGDLDKAVSALLLFRGEGDVERQGQGSDRIDAYRKGVYEGAKSCLAR</sequence>
<reference evidence="8" key="1">
    <citation type="submission" date="2018-01" db="EMBL/GenBank/DDBJ databases">
        <title>Comparative genomics of Mycobacterium mucogenicum and Mycobacterium neoaurum clade members emphasizing tRNA and non-coding RNA.</title>
        <authorList>
            <person name="Behra P.R.K."/>
            <person name="Pettersson B.M.F."/>
            <person name="Das S."/>
            <person name="Dasgupta S."/>
            <person name="Kirsebom L.A."/>
        </authorList>
    </citation>
    <scope>NUCLEOTIDE SEQUENCE</scope>
    <source>
        <strain evidence="8">DSM 44124</strain>
    </source>
</reference>
<proteinExistence type="predicted"/>
<keyword evidence="9" id="KW-1185">Reference proteome</keyword>
<accession>A0A8H2J929</accession>
<dbReference type="Pfam" id="PF04228">
    <property type="entry name" value="Zn_peptidase"/>
    <property type="match status" value="1"/>
</dbReference>
<keyword evidence="3" id="KW-1133">Transmembrane helix</keyword>
<reference evidence="7 9" key="2">
    <citation type="journal article" date="2019" name="BMC Evol. Biol.">
        <title>Comparative genomics of Mycobacterium mucogenicum and Mycobacterium neoaurum clade members emphasizing tRNA and non-coding RNA.</title>
        <authorList>
            <person name="Behra P.R.K."/>
            <person name="Pettersson B.M.F."/>
            <person name="Das S."/>
            <person name="Dasgupta S."/>
            <person name="Kirsebom L.A."/>
        </authorList>
    </citation>
    <scope>NUCLEOTIDE SEQUENCE [LARGE SCALE GENOMIC DNA]</scope>
    <source>
        <strain evidence="7 9">DSM 44124</strain>
    </source>
</reference>
<feature type="signal peptide" evidence="6">
    <location>
        <begin position="1"/>
        <end position="22"/>
    </location>
</feature>
<dbReference type="Proteomes" id="UP000309231">
    <property type="component" value="Chromosome"/>
</dbReference>
<dbReference type="EMBL" id="POTL01000001">
    <property type="protein sequence ID" value="TLH50981.1"/>
    <property type="molecule type" value="Genomic_DNA"/>
</dbReference>
<dbReference type="GeneID" id="76723301"/>
<keyword evidence="2" id="KW-0812">Transmembrane</keyword>
<dbReference type="InterPro" id="IPR007343">
    <property type="entry name" value="Uncharacterised_pept_Zn_put"/>
</dbReference>
<evidence type="ECO:0000256" key="1">
    <source>
        <dbReference type="ARBA" id="ARBA00004167"/>
    </source>
</evidence>
<keyword evidence="6" id="KW-0732">Signal</keyword>
<evidence type="ECO:0000256" key="5">
    <source>
        <dbReference type="SAM" id="MobiDB-lite"/>
    </source>
</evidence>
<keyword evidence="4" id="KW-0472">Membrane</keyword>
<dbReference type="AlphaFoldDB" id="A0A8H2J929"/>
<reference evidence="7 9" key="3">
    <citation type="journal article" date="2019" name="Sci. Rep.">
        <title>Insight into the biology of Mycobacterium mucogenicum and Mycobacterium neoaurum clade members.</title>
        <authorList>
            <person name="Behra P.R.K."/>
            <person name="Pettersson B.M.F."/>
            <person name="Ramesh M."/>
            <person name="Dasgupta S."/>
            <person name="Kirsebom L.A."/>
        </authorList>
    </citation>
    <scope>NUCLEOTIDE SEQUENCE [LARGE SCALE GENOMIC DNA]</scope>
    <source>
        <strain evidence="7 9">DSM 44124</strain>
    </source>
</reference>
<dbReference type="GO" id="GO:0016020">
    <property type="term" value="C:membrane"/>
    <property type="evidence" value="ECO:0007669"/>
    <property type="project" value="UniProtKB-SubCell"/>
</dbReference>
<evidence type="ECO:0000313" key="8">
    <source>
        <dbReference type="EMBL" id="TLH50981.1"/>
    </source>
</evidence>
<organism evidence="8">
    <name type="scientific">Mycolicibacterium mucogenicum DSM 44124</name>
    <dbReference type="NCBI Taxonomy" id="1226753"/>
    <lineage>
        <taxon>Bacteria</taxon>
        <taxon>Bacillati</taxon>
        <taxon>Actinomycetota</taxon>
        <taxon>Actinomycetes</taxon>
        <taxon>Mycobacteriales</taxon>
        <taxon>Mycobacteriaceae</taxon>
        <taxon>Mycolicibacterium</taxon>
    </lineage>
</organism>
<feature type="chain" id="PRO_5044690155" evidence="6">
    <location>
        <begin position="23"/>
        <end position="452"/>
    </location>
</feature>
<dbReference type="PROSITE" id="PS51257">
    <property type="entry name" value="PROKAR_LIPOPROTEIN"/>
    <property type="match status" value="1"/>
</dbReference>
<gene>
    <name evidence="7" type="ORF">C1S78_000210</name>
    <name evidence="8" type="ORF">C1S78_00210</name>
</gene>
<dbReference type="PANTHER" id="PTHR30168:SF0">
    <property type="entry name" value="INNER MEMBRANE PROTEIN"/>
    <property type="match status" value="1"/>
</dbReference>
<protein>
    <submittedName>
        <fullName evidence="7 8">Peptidase</fullName>
    </submittedName>
</protein>
<evidence type="ECO:0000256" key="3">
    <source>
        <dbReference type="ARBA" id="ARBA00022989"/>
    </source>
</evidence>
<dbReference type="PANTHER" id="PTHR30168">
    <property type="entry name" value="PUTATIVE MEMBRANE PROTEIN YPFJ"/>
    <property type="match status" value="1"/>
</dbReference>
<evidence type="ECO:0000256" key="4">
    <source>
        <dbReference type="ARBA" id="ARBA00023136"/>
    </source>
</evidence>
<evidence type="ECO:0000256" key="6">
    <source>
        <dbReference type="SAM" id="SignalP"/>
    </source>
</evidence>
<dbReference type="EMBL" id="CP062008">
    <property type="protein sequence ID" value="QPG69514.1"/>
    <property type="molecule type" value="Genomic_DNA"/>
</dbReference>
<feature type="compositionally biased region" description="Low complexity" evidence="5">
    <location>
        <begin position="35"/>
        <end position="46"/>
    </location>
</feature>
<evidence type="ECO:0000256" key="2">
    <source>
        <dbReference type="ARBA" id="ARBA00022692"/>
    </source>
</evidence>
<dbReference type="KEGG" id="mmuc:C1S78_000210"/>
<name>A0A8H2J929_MYCMU</name>
<dbReference type="RefSeq" id="WP_020099934.1">
    <property type="nucleotide sequence ID" value="NZ_ANBS01000004.1"/>
</dbReference>